<evidence type="ECO:0000313" key="2">
    <source>
        <dbReference type="EMBL" id="EEP66900.1"/>
    </source>
</evidence>
<protein>
    <submittedName>
        <fullName evidence="2">Uncharacterized protein</fullName>
    </submittedName>
</protein>
<evidence type="ECO:0000256" key="1">
    <source>
        <dbReference type="SAM" id="MobiDB-lite"/>
    </source>
</evidence>
<organism evidence="2 3">
    <name type="scientific">Kingella oralis ATCC 51147</name>
    <dbReference type="NCBI Taxonomy" id="629741"/>
    <lineage>
        <taxon>Bacteria</taxon>
        <taxon>Pseudomonadati</taxon>
        <taxon>Pseudomonadota</taxon>
        <taxon>Betaproteobacteria</taxon>
        <taxon>Neisseriales</taxon>
        <taxon>Neisseriaceae</taxon>
        <taxon>Kingella</taxon>
    </lineage>
</organism>
<evidence type="ECO:0000313" key="3">
    <source>
        <dbReference type="Proteomes" id="UP000003009"/>
    </source>
</evidence>
<reference evidence="2" key="1">
    <citation type="submission" date="2009-04" db="EMBL/GenBank/DDBJ databases">
        <authorList>
            <person name="Weinstock G."/>
            <person name="Sodergren E."/>
            <person name="Clifton S."/>
            <person name="Fulton L."/>
            <person name="Fulton B."/>
            <person name="Courtney L."/>
            <person name="Fronick C."/>
            <person name="Harrison M."/>
            <person name="Strong C."/>
            <person name="Farmer C."/>
            <person name="Delahaunty K."/>
            <person name="Markovic C."/>
            <person name="Hall O."/>
            <person name="Minx P."/>
            <person name="Tomlinson C."/>
            <person name="Mitreva M."/>
            <person name="Nelson J."/>
            <person name="Hou S."/>
            <person name="Wollam A."/>
            <person name="Pepin K.H."/>
            <person name="Johnson M."/>
            <person name="Bhonagiri V."/>
            <person name="Nash W.E."/>
            <person name="Warren W."/>
            <person name="Chinwalla A."/>
            <person name="Mardis E.R."/>
            <person name="Wilson R.K."/>
        </authorList>
    </citation>
    <scope>NUCLEOTIDE SEQUENCE [LARGE SCALE GENOMIC DNA]</scope>
    <source>
        <strain evidence="2">ATCC 51147</strain>
    </source>
</reference>
<dbReference type="AlphaFoldDB" id="C4GME2"/>
<keyword evidence="3" id="KW-1185">Reference proteome</keyword>
<name>C4GME2_9NEIS</name>
<comment type="caution">
    <text evidence="2">The sequence shown here is derived from an EMBL/GenBank/DDBJ whole genome shotgun (WGS) entry which is preliminary data.</text>
</comment>
<feature type="region of interest" description="Disordered" evidence="1">
    <location>
        <begin position="1"/>
        <end position="54"/>
    </location>
</feature>
<dbReference type="EMBL" id="ACJW02000007">
    <property type="protein sequence ID" value="EEP66900.1"/>
    <property type="molecule type" value="Genomic_DNA"/>
</dbReference>
<dbReference type="HOGENOM" id="CLU_2666234_0_0_4"/>
<gene>
    <name evidence="2" type="ORF">GCWU000324_02876</name>
</gene>
<accession>C4GME2</accession>
<dbReference type="Proteomes" id="UP000003009">
    <property type="component" value="Unassembled WGS sequence"/>
</dbReference>
<feature type="compositionally biased region" description="Polar residues" evidence="1">
    <location>
        <begin position="29"/>
        <end position="42"/>
    </location>
</feature>
<proteinExistence type="predicted"/>
<sequence>MKRGDYSLGSLKNKKSAQKPMALFPPQSCRWQRSGQPTQPTGKGSLKPGAAGPKPVYALMQSENNVTRSALPYRF</sequence>
<dbReference type="STRING" id="629741.GCWU000324_02876"/>